<dbReference type="AlphaFoldDB" id="A0A1I1NB64"/>
<dbReference type="EMBL" id="FOKV01000021">
    <property type="protein sequence ID" value="SFC94606.1"/>
    <property type="molecule type" value="Genomic_DNA"/>
</dbReference>
<dbReference type="OrthoDB" id="1496100at2"/>
<sequence>MKKIKLKITISNTTRRIEYIVIEGRKLPISFFDFENGEWVAEQENFPIGNDNDIDILIIVAGNHKSQSKMKVYVNDNLKGNYEMYKPFNKNGYGQFNEEVQ</sequence>
<evidence type="ECO:0000313" key="2">
    <source>
        <dbReference type="Proteomes" id="UP000199438"/>
    </source>
</evidence>
<protein>
    <submittedName>
        <fullName evidence="1">Uncharacterized protein</fullName>
    </submittedName>
</protein>
<gene>
    <name evidence="1" type="ORF">SAMN04487907_1214</name>
</gene>
<proteinExistence type="predicted"/>
<organism evidence="1 2">
    <name type="scientific">Zunongwangia mangrovi</name>
    <dbReference type="NCBI Taxonomy" id="1334022"/>
    <lineage>
        <taxon>Bacteria</taxon>
        <taxon>Pseudomonadati</taxon>
        <taxon>Bacteroidota</taxon>
        <taxon>Flavobacteriia</taxon>
        <taxon>Flavobacteriales</taxon>
        <taxon>Flavobacteriaceae</taxon>
        <taxon>Zunongwangia</taxon>
    </lineage>
</organism>
<keyword evidence="2" id="KW-1185">Reference proteome</keyword>
<evidence type="ECO:0000313" key="1">
    <source>
        <dbReference type="EMBL" id="SFC94606.1"/>
    </source>
</evidence>
<dbReference type="STRING" id="1334022.SAMN04487907_1214"/>
<name>A0A1I1NB64_9FLAO</name>
<dbReference type="Proteomes" id="UP000199438">
    <property type="component" value="Unassembled WGS sequence"/>
</dbReference>
<dbReference type="RefSeq" id="WP_092545155.1">
    <property type="nucleotide sequence ID" value="NZ_FOKV01000021.1"/>
</dbReference>
<reference evidence="2" key="1">
    <citation type="submission" date="2016-10" db="EMBL/GenBank/DDBJ databases">
        <authorList>
            <person name="Varghese N."/>
            <person name="Submissions S."/>
        </authorList>
    </citation>
    <scope>NUCLEOTIDE SEQUENCE [LARGE SCALE GENOMIC DNA]</scope>
    <source>
        <strain evidence="2">DSM 24499</strain>
    </source>
</reference>
<accession>A0A1I1NB64</accession>